<dbReference type="Proteomes" id="UP000016923">
    <property type="component" value="Unassembled WGS sequence"/>
</dbReference>
<keyword evidence="2" id="KW-1133">Transmembrane helix</keyword>
<reference evidence="4 5" key="1">
    <citation type="journal article" date="2013" name="BMC Genomics">
        <title>The genome and transcriptome of the pine saprophyte Ophiostoma piceae, and a comparison with the bark beetle-associated pine pathogen Grosmannia clavigera.</title>
        <authorList>
            <person name="Haridas S."/>
            <person name="Wang Y."/>
            <person name="Lim L."/>
            <person name="Massoumi Alamouti S."/>
            <person name="Jackman S."/>
            <person name="Docking R."/>
            <person name="Robertson G."/>
            <person name="Birol I."/>
            <person name="Bohlmann J."/>
            <person name="Breuil C."/>
        </authorList>
    </citation>
    <scope>NUCLEOTIDE SEQUENCE [LARGE SCALE GENOMIC DNA]</scope>
    <source>
        <strain evidence="4 5">UAMH 11346</strain>
    </source>
</reference>
<protein>
    <recommendedName>
        <fullName evidence="3">DUF6536 domain-containing protein</fullName>
    </recommendedName>
</protein>
<feature type="region of interest" description="Disordered" evidence="1">
    <location>
        <begin position="97"/>
        <end position="141"/>
    </location>
</feature>
<sequence length="1092" mass="117186">MVAVITAPEDGQPPVDSYTESLVPQDITPNMAPDTPPTKKRRVPRQTRQTVQWPFQSTSLEDNSLPALPILRPPLPILPGPNKFVSDAMMPSPKVAYFPRPDTTARPAPTRPVTWQPRARIPKGFGNSSFGDSEDDEQERGTIRRSLIPDYVINYLRGDTPETIAQRVQEKQEQKKDGTVPTGNGEPHQADELHLRGGGSPMHIGDIDHTNMPSPGYRTSEEPILRRGRGTYTYGIYSEKRRSVLSNGRRRAQRQIGQSTQGSFFARGWRAGMALHALVALVLFIAGLIGLALALTTPHGHTAAFPGRTVVLSCTQSQSDGAPCSSAYHVLWVLRAVLAVCTLAILAGAQYTFHVLSSPTRAEIDTAHTGTPTGLLSPRRNRSWLNIGVPSLRNIAFLLRHKKTAEEDGGGARFRAVLAIVAVATALATSVLYGSLIDITISTPLGAQPAYSVLLVAPSFIDGAPFSNGSANNAGRLDRLSILQLQQAASKTHSSLRNLTADDCLRTRSSSTLQNELSLFETGVRWNNVSAALIILNDAAVTTLRVTNTSVIQTAPPGSRIEHSDSIGTSLVFELDKSLSVDKRSTVTLDNDAVAFCLVQESSTGASSASDATSLIYSTTLNTPLLAITLGLNVFTMICFAFALLRSANPSFRQTPLITFGDAVASFLRDPDHTTRGACLLSKKDIKNGVWNRMADDPQLTVKTSSRGSGAPQSTRSMGIGAAKPENVMQPMFIAPKAGDSSPDYYWFRSVSRAQWLTGTLAWLALVGFAVAGLAVSVPTSDTLGSLGQFVLDDFTWGLLASPTSNNTSSPVSSYATLLASLPQLGLGILYLLVDAHLCAYFLSHESSSYIANQNIFDDIQLQQYLGGRKALRVSYRPRGHQRTSLYLTQPHVWNWLLLVLFSGLSFALGQSLVVTGLAASTDSSQIMLLGFSATGFVVLLVLLLLAAVLVLGLGTRRTPPPPGSLAVSAMRAASSPSAPPAVRRNPLTMPGGSCSAVISARCHPLPEEMPTETTSANPGSSSTGGPLPLWLRPLAWGPAPSYQHPYQGYNRRHVQPHASDDGEDDNIDSIVGHCTFSNGPLVPLDTARSYA</sequence>
<evidence type="ECO:0000313" key="5">
    <source>
        <dbReference type="Proteomes" id="UP000016923"/>
    </source>
</evidence>
<dbReference type="AlphaFoldDB" id="S3BZN5"/>
<feature type="region of interest" description="Disordered" evidence="1">
    <location>
        <begin position="700"/>
        <end position="719"/>
    </location>
</feature>
<feature type="compositionally biased region" description="Low complexity" evidence="1">
    <location>
        <begin position="99"/>
        <end position="112"/>
    </location>
</feature>
<name>S3BZN5_OPHP1</name>
<feature type="transmembrane region" description="Helical" evidence="2">
    <location>
        <begin position="756"/>
        <end position="778"/>
    </location>
</feature>
<dbReference type="eggNOG" id="ENOG502RYAY">
    <property type="taxonomic scope" value="Eukaryota"/>
</dbReference>
<feature type="region of interest" description="Disordered" evidence="1">
    <location>
        <begin position="962"/>
        <end position="988"/>
    </location>
</feature>
<proteinExistence type="predicted"/>
<feature type="transmembrane region" description="Helical" evidence="2">
    <location>
        <begin position="812"/>
        <end position="834"/>
    </location>
</feature>
<feature type="compositionally biased region" description="Low complexity" evidence="1">
    <location>
        <begin position="967"/>
        <end position="985"/>
    </location>
</feature>
<dbReference type="STRING" id="1262450.S3BZN5"/>
<dbReference type="VEuPathDB" id="FungiDB:F503_00075"/>
<dbReference type="PANTHER" id="PTHR35395:SF1">
    <property type="entry name" value="DUF6536 DOMAIN-CONTAINING PROTEIN"/>
    <property type="match status" value="1"/>
</dbReference>
<feature type="region of interest" description="Disordered" evidence="1">
    <location>
        <begin position="1"/>
        <end position="58"/>
    </location>
</feature>
<keyword evidence="2" id="KW-0812">Transmembrane</keyword>
<dbReference type="OMA" id="NFMRGET"/>
<keyword evidence="5" id="KW-1185">Reference proteome</keyword>
<organism evidence="4 5">
    <name type="scientific">Ophiostoma piceae (strain UAMH 11346)</name>
    <name type="common">Sap stain fungus</name>
    <dbReference type="NCBI Taxonomy" id="1262450"/>
    <lineage>
        <taxon>Eukaryota</taxon>
        <taxon>Fungi</taxon>
        <taxon>Dikarya</taxon>
        <taxon>Ascomycota</taxon>
        <taxon>Pezizomycotina</taxon>
        <taxon>Sordariomycetes</taxon>
        <taxon>Sordariomycetidae</taxon>
        <taxon>Ophiostomatales</taxon>
        <taxon>Ophiostomataceae</taxon>
        <taxon>Ophiostoma</taxon>
    </lineage>
</organism>
<feature type="transmembrane region" description="Helical" evidence="2">
    <location>
        <begin position="893"/>
        <end position="915"/>
    </location>
</feature>
<feature type="domain" description="DUF6536" evidence="3">
    <location>
        <begin position="269"/>
        <end position="461"/>
    </location>
</feature>
<feature type="transmembrane region" description="Helical" evidence="2">
    <location>
        <begin position="273"/>
        <end position="295"/>
    </location>
</feature>
<feature type="compositionally biased region" description="Basic and acidic residues" evidence="1">
    <location>
        <begin position="168"/>
        <end position="178"/>
    </location>
</feature>
<evidence type="ECO:0000259" key="3">
    <source>
        <dbReference type="Pfam" id="PF20163"/>
    </source>
</evidence>
<dbReference type="EMBL" id="KE148158">
    <property type="protein sequence ID" value="EPE04921.1"/>
    <property type="molecule type" value="Genomic_DNA"/>
</dbReference>
<evidence type="ECO:0000256" key="1">
    <source>
        <dbReference type="SAM" id="MobiDB-lite"/>
    </source>
</evidence>
<feature type="compositionally biased region" description="Polar residues" evidence="1">
    <location>
        <begin position="701"/>
        <end position="717"/>
    </location>
</feature>
<feature type="transmembrane region" description="Helical" evidence="2">
    <location>
        <begin position="332"/>
        <end position="353"/>
    </location>
</feature>
<evidence type="ECO:0000256" key="2">
    <source>
        <dbReference type="SAM" id="Phobius"/>
    </source>
</evidence>
<dbReference type="PANTHER" id="PTHR35395">
    <property type="entry name" value="DUF6536 DOMAIN-CONTAINING PROTEIN"/>
    <property type="match status" value="1"/>
</dbReference>
<dbReference type="InterPro" id="IPR046623">
    <property type="entry name" value="DUF6536"/>
</dbReference>
<feature type="transmembrane region" description="Helical" evidence="2">
    <location>
        <begin position="927"/>
        <end position="952"/>
    </location>
</feature>
<gene>
    <name evidence="4" type="ORF">F503_00075</name>
</gene>
<feature type="region of interest" description="Disordered" evidence="1">
    <location>
        <begin position="167"/>
        <end position="189"/>
    </location>
</feature>
<dbReference type="Pfam" id="PF20163">
    <property type="entry name" value="DUF6536"/>
    <property type="match status" value="1"/>
</dbReference>
<feature type="transmembrane region" description="Helical" evidence="2">
    <location>
        <begin position="625"/>
        <end position="645"/>
    </location>
</feature>
<dbReference type="OrthoDB" id="5429634at2759"/>
<keyword evidence="2" id="KW-0472">Membrane</keyword>
<dbReference type="HOGENOM" id="CLU_010112_3_0_1"/>
<accession>S3BZN5</accession>
<evidence type="ECO:0000313" key="4">
    <source>
        <dbReference type="EMBL" id="EPE04921.1"/>
    </source>
</evidence>